<dbReference type="EMBL" id="DXBP01000039">
    <property type="protein sequence ID" value="HIZ42110.1"/>
    <property type="molecule type" value="Genomic_DNA"/>
</dbReference>
<feature type="transmembrane region" description="Helical" evidence="1">
    <location>
        <begin position="190"/>
        <end position="206"/>
    </location>
</feature>
<accession>A0A9D2J9I1</accession>
<feature type="transmembrane region" description="Helical" evidence="1">
    <location>
        <begin position="119"/>
        <end position="136"/>
    </location>
</feature>
<evidence type="ECO:0000313" key="3">
    <source>
        <dbReference type="Proteomes" id="UP000824048"/>
    </source>
</evidence>
<name>A0A9D2J9I1_9FIRM</name>
<feature type="transmembrane region" description="Helical" evidence="1">
    <location>
        <begin position="89"/>
        <end position="112"/>
    </location>
</feature>
<feature type="transmembrane region" description="Helical" evidence="1">
    <location>
        <begin position="167"/>
        <end position="184"/>
    </location>
</feature>
<feature type="transmembrane region" description="Helical" evidence="1">
    <location>
        <begin position="21"/>
        <end position="48"/>
    </location>
</feature>
<feature type="transmembrane region" description="Helical" evidence="1">
    <location>
        <begin position="397"/>
        <end position="416"/>
    </location>
</feature>
<feature type="transmembrane region" description="Helical" evidence="1">
    <location>
        <begin position="369"/>
        <end position="390"/>
    </location>
</feature>
<organism evidence="2 3">
    <name type="scientific">Candidatus Gemmiger excrementigallinarum</name>
    <dbReference type="NCBI Taxonomy" id="2838609"/>
    <lineage>
        <taxon>Bacteria</taxon>
        <taxon>Bacillati</taxon>
        <taxon>Bacillota</taxon>
        <taxon>Clostridia</taxon>
        <taxon>Eubacteriales</taxon>
        <taxon>Gemmiger</taxon>
    </lineage>
</organism>
<proteinExistence type="predicted"/>
<gene>
    <name evidence="2" type="ORF">H9811_06075</name>
</gene>
<reference evidence="2" key="2">
    <citation type="submission" date="2021-04" db="EMBL/GenBank/DDBJ databases">
        <authorList>
            <person name="Gilroy R."/>
        </authorList>
    </citation>
    <scope>NUCLEOTIDE SEQUENCE</scope>
    <source>
        <strain evidence="2">ChiSxjej1B13-11774</strain>
    </source>
</reference>
<reference evidence="2" key="1">
    <citation type="journal article" date="2021" name="PeerJ">
        <title>Extensive microbial diversity within the chicken gut microbiome revealed by metagenomics and culture.</title>
        <authorList>
            <person name="Gilroy R."/>
            <person name="Ravi A."/>
            <person name="Getino M."/>
            <person name="Pursley I."/>
            <person name="Horton D.L."/>
            <person name="Alikhan N.F."/>
            <person name="Baker D."/>
            <person name="Gharbi K."/>
            <person name="Hall N."/>
            <person name="Watson M."/>
            <person name="Adriaenssens E.M."/>
            <person name="Foster-Nyarko E."/>
            <person name="Jarju S."/>
            <person name="Secka A."/>
            <person name="Antonio M."/>
            <person name="Oren A."/>
            <person name="Chaudhuri R.R."/>
            <person name="La Ragione R."/>
            <person name="Hildebrand F."/>
            <person name="Pallen M.J."/>
        </authorList>
    </citation>
    <scope>NUCLEOTIDE SEQUENCE</scope>
    <source>
        <strain evidence="2">ChiSxjej1B13-11774</strain>
    </source>
</reference>
<feature type="transmembrane region" description="Helical" evidence="1">
    <location>
        <begin position="218"/>
        <end position="240"/>
    </location>
</feature>
<keyword evidence="1" id="KW-0812">Transmembrane</keyword>
<feature type="transmembrane region" description="Helical" evidence="1">
    <location>
        <begin position="142"/>
        <end position="160"/>
    </location>
</feature>
<keyword evidence="1" id="KW-1133">Transmembrane helix</keyword>
<comment type="caution">
    <text evidence="2">The sequence shown here is derived from an EMBL/GenBank/DDBJ whole genome shotgun (WGS) entry which is preliminary data.</text>
</comment>
<evidence type="ECO:0000313" key="2">
    <source>
        <dbReference type="EMBL" id="HIZ42110.1"/>
    </source>
</evidence>
<sequence length="451" mass="51746">MKSVSADNGKNTFCGYTRRECIYLGVIFLIVVFFRLCWSCSHTATWLVGDSYSYMNFNLVATLRLHAVNGRPPAYGCLLYLLHFLGAHYLEIVTLLQKLCSLAALPFFLGILRRVGLNTGWSGIVLLLYGLTPGIYEWDNCILTESFTLSGAVVFFYFILRYIQEKRMCDGVVALVLTVVLIFLRPQFLTYLAMLLVFFVWRYFCAGDKSEKQQLRKLLTVWGVATACILVYCGLFYLQFGVFSVSDATPRQNLYVCLERGYYTEFTDQDFIDAIEEAKANHPDSLWDATIEVHDAFGNQKITEQVNGYFKSHLGTYLADTAELLWKDSTATFYGYGNQPPEKTDGPLYAFTAEVSNRFNVLFFFLRNITIFQALVVALAEGVVMVWVWVRQKQPPWLHMALFAILMCTTFPTYLITCGEYMRTMITVLPYFFICMGMLVQWLCRVGEEKR</sequence>
<evidence type="ECO:0000256" key="1">
    <source>
        <dbReference type="SAM" id="Phobius"/>
    </source>
</evidence>
<dbReference type="AlphaFoldDB" id="A0A9D2J9I1"/>
<keyword evidence="1" id="KW-0472">Membrane</keyword>
<feature type="transmembrane region" description="Helical" evidence="1">
    <location>
        <begin position="422"/>
        <end position="444"/>
    </location>
</feature>
<dbReference type="Proteomes" id="UP000824048">
    <property type="component" value="Unassembled WGS sequence"/>
</dbReference>
<protein>
    <submittedName>
        <fullName evidence="2">Uncharacterized protein</fullName>
    </submittedName>
</protein>